<feature type="region of interest" description="Disordered" evidence="1">
    <location>
        <begin position="304"/>
        <end position="363"/>
    </location>
</feature>
<dbReference type="GO" id="GO:0071944">
    <property type="term" value="C:cell periphery"/>
    <property type="evidence" value="ECO:0007669"/>
    <property type="project" value="TreeGrafter"/>
</dbReference>
<dbReference type="EMBL" id="CADEAL010004015">
    <property type="protein sequence ID" value="CAB1449438.1"/>
    <property type="molecule type" value="Genomic_DNA"/>
</dbReference>
<keyword evidence="3" id="KW-1185">Reference proteome</keyword>
<feature type="region of interest" description="Disordered" evidence="1">
    <location>
        <begin position="100"/>
        <end position="252"/>
    </location>
</feature>
<dbReference type="Proteomes" id="UP001153269">
    <property type="component" value="Unassembled WGS sequence"/>
</dbReference>
<dbReference type="PANTHER" id="PTHR16311">
    <property type="entry name" value="THROMBOSPONDIN TYPE I DOMAIN-CONTAINING 1"/>
    <property type="match status" value="1"/>
</dbReference>
<feature type="compositionally biased region" description="Polar residues" evidence="1">
    <location>
        <begin position="125"/>
        <end position="143"/>
    </location>
</feature>
<feature type="compositionally biased region" description="Polar residues" evidence="1">
    <location>
        <begin position="304"/>
        <end position="343"/>
    </location>
</feature>
<reference evidence="2" key="1">
    <citation type="submission" date="2020-03" db="EMBL/GenBank/DDBJ databases">
        <authorList>
            <person name="Weist P."/>
        </authorList>
    </citation>
    <scope>NUCLEOTIDE SEQUENCE</scope>
</reference>
<name>A0A9N7VHL8_PLEPL</name>
<evidence type="ECO:0000313" key="3">
    <source>
        <dbReference type="Proteomes" id="UP001153269"/>
    </source>
</evidence>
<proteinExistence type="predicted"/>
<gene>
    <name evidence="2" type="ORF">PLEPLA_LOCUS37121</name>
</gene>
<accession>A0A9N7VHL8</accession>
<dbReference type="PANTHER" id="PTHR16311:SF3">
    <property type="entry name" value="THROMBOSPONDIN TYPE-1 DOMAIN-CONTAINING PROTEIN 1"/>
    <property type="match status" value="1"/>
</dbReference>
<evidence type="ECO:0000313" key="2">
    <source>
        <dbReference type="EMBL" id="CAB1449438.1"/>
    </source>
</evidence>
<dbReference type="InterPro" id="IPR038877">
    <property type="entry name" value="THSD1"/>
</dbReference>
<dbReference type="AlphaFoldDB" id="A0A9N7VHL8"/>
<evidence type="ECO:0000256" key="1">
    <source>
        <dbReference type="SAM" id="MobiDB-lite"/>
    </source>
</evidence>
<comment type="caution">
    <text evidence="2">The sequence shown here is derived from an EMBL/GenBank/DDBJ whole genome shotgun (WGS) entry which is preliminary data.</text>
</comment>
<feature type="compositionally biased region" description="Basic and acidic residues" evidence="1">
    <location>
        <begin position="348"/>
        <end position="357"/>
    </location>
</feature>
<organism evidence="2 3">
    <name type="scientific">Pleuronectes platessa</name>
    <name type="common">European plaice</name>
    <dbReference type="NCBI Taxonomy" id="8262"/>
    <lineage>
        <taxon>Eukaryota</taxon>
        <taxon>Metazoa</taxon>
        <taxon>Chordata</taxon>
        <taxon>Craniata</taxon>
        <taxon>Vertebrata</taxon>
        <taxon>Euteleostomi</taxon>
        <taxon>Actinopterygii</taxon>
        <taxon>Neopterygii</taxon>
        <taxon>Teleostei</taxon>
        <taxon>Neoteleostei</taxon>
        <taxon>Acanthomorphata</taxon>
        <taxon>Carangaria</taxon>
        <taxon>Pleuronectiformes</taxon>
        <taxon>Pleuronectoidei</taxon>
        <taxon>Pleuronectidae</taxon>
        <taxon>Pleuronectes</taxon>
    </lineage>
</organism>
<protein>
    <submittedName>
        <fullName evidence="2">Uncharacterized protein</fullName>
    </submittedName>
</protein>
<sequence>MSLQAQSMTPWWRHLLYPPTPRFLHQLDWFIQVFHRASRTKANHNQYSIAAPLQISRVTSDRLSPRVDLVLGAALSTSGGSSKWRDRTAHWVEMVDRSGLADHRGEGGGGGDAGMGNHNYPNFRRTASFNDTKPQTLSSAQSRNFRERSMTHVGSRTLPEGSCLTRGGLERQPYHAYPIPEHGTPDLTRPGPQRNDQRKPWLETAAPSRNSELKHTGANPNSISASEKDGRGGVIGTAERQRSGGPVSGGKEGLSGIGGLAAGPAGSHGVSQLSIEQAEINWNRRGPSPIQRNILARKLKEAQSCSGINGRQRSSTFSTPSSNQRQGRCHSLQMSGGYSNTVDSPYRLSEKEQRMLDLDLSSS</sequence>